<gene>
    <name evidence="1" type="ORF">HGI30_06760</name>
</gene>
<evidence type="ECO:0000313" key="1">
    <source>
        <dbReference type="EMBL" id="QJC51276.1"/>
    </source>
</evidence>
<protein>
    <submittedName>
        <fullName evidence="1">DUF2642 domain-containing protein</fullName>
    </submittedName>
</protein>
<dbReference type="AlphaFoldDB" id="A0A6H2GVT4"/>
<dbReference type="KEGG" id="palr:HGI30_06760"/>
<evidence type="ECO:0000313" key="2">
    <source>
        <dbReference type="Proteomes" id="UP000502136"/>
    </source>
</evidence>
<proteinExistence type="predicted"/>
<organism evidence="1 2">
    <name type="scientific">Paenibacillus albicereus</name>
    <dbReference type="NCBI Taxonomy" id="2726185"/>
    <lineage>
        <taxon>Bacteria</taxon>
        <taxon>Bacillati</taxon>
        <taxon>Bacillota</taxon>
        <taxon>Bacilli</taxon>
        <taxon>Bacillales</taxon>
        <taxon>Paenibacillaceae</taxon>
        <taxon>Paenibacillus</taxon>
    </lineage>
</organism>
<dbReference type="InterPro" id="IPR020139">
    <property type="entry name" value="DUF2642"/>
</dbReference>
<dbReference type="EMBL" id="CP051428">
    <property type="protein sequence ID" value="QJC51276.1"/>
    <property type="molecule type" value="Genomic_DNA"/>
</dbReference>
<sequence>MSYYKEPPPQLPIDQPAYVGGWQGACGPIVPIAGVPQPNEYVTSLDPVFVQHISRHQGQPIAVETTCGRIEGLLAGVAVDHIQINRDDRSMHIRIAHIVYFEGPAVSYR</sequence>
<dbReference type="RefSeq" id="WP_168906927.1">
    <property type="nucleotide sequence ID" value="NZ_CP051428.1"/>
</dbReference>
<accession>A0A6H2GVT4</accession>
<dbReference type="Proteomes" id="UP000502136">
    <property type="component" value="Chromosome"/>
</dbReference>
<name>A0A6H2GVT4_9BACL</name>
<reference evidence="1 2" key="1">
    <citation type="submission" date="2020-04" db="EMBL/GenBank/DDBJ databases">
        <title>Novel Paenibacillus strain UniB2 isolated from commercial digestive syrup.</title>
        <authorList>
            <person name="Thorat V."/>
            <person name="Kirdat K."/>
            <person name="Tiwarekar B."/>
            <person name="Yadav A."/>
        </authorList>
    </citation>
    <scope>NUCLEOTIDE SEQUENCE [LARGE SCALE GENOMIC DNA]</scope>
    <source>
        <strain evidence="1 2">UniB2</strain>
    </source>
</reference>
<dbReference type="Pfam" id="PF10842">
    <property type="entry name" value="DUF2642"/>
    <property type="match status" value="1"/>
</dbReference>
<keyword evidence="2" id="KW-1185">Reference proteome</keyword>